<dbReference type="Proteomes" id="UP001209570">
    <property type="component" value="Unassembled WGS sequence"/>
</dbReference>
<gene>
    <name evidence="5" type="ORF">P43SY_006590</name>
</gene>
<keyword evidence="2" id="KW-0175">Coiled coil</keyword>
<dbReference type="SUPFAM" id="SSF50985">
    <property type="entry name" value="RCC1/BLIP-II"/>
    <property type="match status" value="1"/>
</dbReference>
<evidence type="ECO:0000256" key="1">
    <source>
        <dbReference type="PROSITE-ProRule" id="PRU00235"/>
    </source>
</evidence>
<dbReference type="GO" id="GO:0005634">
    <property type="term" value="C:nucleus"/>
    <property type="evidence" value="ECO:0007669"/>
    <property type="project" value="InterPro"/>
</dbReference>
<dbReference type="PROSITE" id="PS50012">
    <property type="entry name" value="RCC1_3"/>
    <property type="match status" value="1"/>
</dbReference>
<dbReference type="PANTHER" id="PTHR12722:SF0">
    <property type="entry name" value="PROTEIN FAM50A"/>
    <property type="match status" value="1"/>
</dbReference>
<dbReference type="InterPro" id="IPR048337">
    <property type="entry name" value="FAM50A/XAP5_C"/>
</dbReference>
<comment type="caution">
    <text evidence="5">The sequence shown here is derived from an EMBL/GenBank/DDBJ whole genome shotgun (WGS) entry which is preliminary data.</text>
</comment>
<dbReference type="InterPro" id="IPR000408">
    <property type="entry name" value="Reg_chr_condens"/>
</dbReference>
<feature type="region of interest" description="Disordered" evidence="3">
    <location>
        <begin position="450"/>
        <end position="481"/>
    </location>
</feature>
<reference evidence="5" key="1">
    <citation type="submission" date="2021-12" db="EMBL/GenBank/DDBJ databases">
        <title>Prjna785345.</title>
        <authorList>
            <person name="Rujirawat T."/>
            <person name="Krajaejun T."/>
        </authorList>
    </citation>
    <scope>NUCLEOTIDE SEQUENCE</scope>
    <source>
        <strain evidence="5">Pi057C3</strain>
    </source>
</reference>
<evidence type="ECO:0000256" key="3">
    <source>
        <dbReference type="SAM" id="MobiDB-lite"/>
    </source>
</evidence>
<dbReference type="Gene3D" id="2.130.10.30">
    <property type="entry name" value="Regulator of chromosome condensation 1/beta-lactamase-inhibitor protein II"/>
    <property type="match status" value="2"/>
</dbReference>
<evidence type="ECO:0000313" key="6">
    <source>
        <dbReference type="Proteomes" id="UP001209570"/>
    </source>
</evidence>
<evidence type="ECO:0000259" key="4">
    <source>
        <dbReference type="Pfam" id="PF04921"/>
    </source>
</evidence>
<protein>
    <recommendedName>
        <fullName evidence="4">FAM50A/XAP5 C-terminal domain-containing protein</fullName>
    </recommendedName>
</protein>
<proteinExistence type="predicted"/>
<dbReference type="InterPro" id="IPR007005">
    <property type="entry name" value="XAP5"/>
</dbReference>
<feature type="domain" description="FAM50A/XAP5 C-terminal" evidence="4">
    <location>
        <begin position="605"/>
        <end position="745"/>
    </location>
</feature>
<dbReference type="Pfam" id="PF13540">
    <property type="entry name" value="RCC1_2"/>
    <property type="match status" value="1"/>
</dbReference>
<evidence type="ECO:0000313" key="5">
    <source>
        <dbReference type="EMBL" id="KAJ0393550.1"/>
    </source>
</evidence>
<dbReference type="InterPro" id="IPR009091">
    <property type="entry name" value="RCC1/BLIP-II"/>
</dbReference>
<dbReference type="GO" id="GO:0006325">
    <property type="term" value="P:chromatin organization"/>
    <property type="evidence" value="ECO:0007669"/>
    <property type="project" value="TreeGrafter"/>
</dbReference>
<name>A0AAD5Q6V2_PYTIN</name>
<dbReference type="PROSITE" id="PS00626">
    <property type="entry name" value="RCC1_2"/>
    <property type="match status" value="1"/>
</dbReference>
<feature type="coiled-coil region" evidence="2">
    <location>
        <begin position="581"/>
        <end position="608"/>
    </location>
</feature>
<dbReference type="EMBL" id="JAKCXM010000483">
    <property type="protein sequence ID" value="KAJ0393550.1"/>
    <property type="molecule type" value="Genomic_DNA"/>
</dbReference>
<dbReference type="Pfam" id="PF04921">
    <property type="entry name" value="XAP5"/>
    <property type="match status" value="1"/>
</dbReference>
<dbReference type="AlphaFoldDB" id="A0AAD5Q6V2"/>
<feature type="region of interest" description="Disordered" evidence="3">
    <location>
        <begin position="508"/>
        <end position="567"/>
    </location>
</feature>
<sequence>MPAELPHDIDAFHALLRRRIRDQTAIERYRSSAAAPGTREGDDARARHVVGQTGCFCLDCLLHRQQEWRIGDVNNHVVGPRDHWRQLTWGDASRGTLGAVDAKAAALEPVLTPNVKETVVVHDSRQRRFAIQRDAKFTEVASGKHHTLLLSESAGVFACGDNTYGAVGQPPPLDQLQTPTRVEEGISQVQGSVRLIAASAFASFALVVGDTTKATRRSSVESRGARKTLTKRKSAEERAFDRIRADALRDKPIHNYRDLEDRHTPTPVLGLEGQFVIHVSAGGHHSIAVTGDSFFNRQVYSWGLGLNGSAESGADSISQWDNRIRRGLFAYGLHESVEPIANIDEEACMALVEEKGESEITDERPTAIFSFTQAEQNLLDAFKLVAVVLFDALVVEDRRPSAKQCRVILRRMASNIERYGSAGIHTVEGNVAGSRAARLTKQREKQKQEYEQKKQDIEHKNQRGTRIDQNFEAHRDEDEAEFKRQTVGLVTAEEFRRRRETLQNNLHRSVEASGADASQTEPAKVKKAKKRKEKAVGPLSFDAFGDEDDEEGFAPSKKKRKEKVMKNPEVDTDFLPDKEREKMEELERQRLRREWEEEQERIKNENVAVTYSYWDGSGHRREITIPKKTTIGRFLELVRQQLVTEFTELRGVSADNLIYVKEDLIIPQHYSFYDLIVTKARGKSGPLFHFDVHEDVRLVNDARVEKDESHPGKVVERHWYEKNKHIFPASRWEVYDPSVKREKYTIHGDEVNRKK</sequence>
<organism evidence="5 6">
    <name type="scientific">Pythium insidiosum</name>
    <name type="common">Pythiosis disease agent</name>
    <dbReference type="NCBI Taxonomy" id="114742"/>
    <lineage>
        <taxon>Eukaryota</taxon>
        <taxon>Sar</taxon>
        <taxon>Stramenopiles</taxon>
        <taxon>Oomycota</taxon>
        <taxon>Peronosporomycetes</taxon>
        <taxon>Pythiales</taxon>
        <taxon>Pythiaceae</taxon>
        <taxon>Pythium</taxon>
    </lineage>
</organism>
<keyword evidence="6" id="KW-1185">Reference proteome</keyword>
<accession>A0AAD5Q6V2</accession>
<feature type="repeat" description="RCC1" evidence="1">
    <location>
        <begin position="84"/>
        <end position="153"/>
    </location>
</feature>
<evidence type="ECO:0000256" key="2">
    <source>
        <dbReference type="SAM" id="Coils"/>
    </source>
</evidence>
<dbReference type="PANTHER" id="PTHR12722">
    <property type="entry name" value="XAP-5 PROTEIN-RELATED"/>
    <property type="match status" value="1"/>
</dbReference>